<keyword evidence="6 7" id="KW-0472">Membrane</keyword>
<organism evidence="8 9">
    <name type="scientific">Bradyrhizobium brasilense</name>
    <dbReference type="NCBI Taxonomy" id="1419277"/>
    <lineage>
        <taxon>Bacteria</taxon>
        <taxon>Pseudomonadati</taxon>
        <taxon>Pseudomonadota</taxon>
        <taxon>Alphaproteobacteria</taxon>
        <taxon>Hyphomicrobiales</taxon>
        <taxon>Nitrobacteraceae</taxon>
        <taxon>Bradyrhizobium</taxon>
    </lineage>
</organism>
<evidence type="ECO:0000256" key="1">
    <source>
        <dbReference type="ARBA" id="ARBA00004651"/>
    </source>
</evidence>
<feature type="transmembrane region" description="Helical" evidence="7">
    <location>
        <begin position="107"/>
        <end position="126"/>
    </location>
</feature>
<feature type="transmembrane region" description="Helical" evidence="7">
    <location>
        <begin position="50"/>
        <end position="68"/>
    </location>
</feature>
<keyword evidence="4 7" id="KW-0812">Transmembrane</keyword>
<evidence type="ECO:0000256" key="2">
    <source>
        <dbReference type="ARBA" id="ARBA00006679"/>
    </source>
</evidence>
<dbReference type="Proteomes" id="UP000199245">
    <property type="component" value="Unassembled WGS sequence"/>
</dbReference>
<keyword evidence="3" id="KW-1003">Cell membrane</keyword>
<dbReference type="AlphaFoldDB" id="A0A1G6URV0"/>
<evidence type="ECO:0000256" key="3">
    <source>
        <dbReference type="ARBA" id="ARBA00022475"/>
    </source>
</evidence>
<dbReference type="GO" id="GO:0005886">
    <property type="term" value="C:plasma membrane"/>
    <property type="evidence" value="ECO:0007669"/>
    <property type="project" value="UniProtKB-SubCell"/>
</dbReference>
<evidence type="ECO:0000256" key="4">
    <source>
        <dbReference type="ARBA" id="ARBA00022692"/>
    </source>
</evidence>
<dbReference type="InterPro" id="IPR032808">
    <property type="entry name" value="DoxX"/>
</dbReference>
<dbReference type="PANTHER" id="PTHR33452:SF1">
    <property type="entry name" value="INNER MEMBRANE PROTEIN YPHA-RELATED"/>
    <property type="match status" value="1"/>
</dbReference>
<comment type="subcellular location">
    <subcellularLocation>
        <location evidence="1">Cell membrane</location>
        <topology evidence="1">Multi-pass membrane protein</topology>
    </subcellularLocation>
</comment>
<dbReference type="PANTHER" id="PTHR33452">
    <property type="entry name" value="OXIDOREDUCTASE CATD-RELATED"/>
    <property type="match status" value="1"/>
</dbReference>
<evidence type="ECO:0000313" key="8">
    <source>
        <dbReference type="EMBL" id="SDD44118.1"/>
    </source>
</evidence>
<protein>
    <submittedName>
        <fullName evidence="8">Putative oxidoreductase</fullName>
    </submittedName>
</protein>
<dbReference type="EMBL" id="FMZW01000011">
    <property type="protein sequence ID" value="SDD44118.1"/>
    <property type="molecule type" value="Genomic_DNA"/>
</dbReference>
<evidence type="ECO:0000256" key="5">
    <source>
        <dbReference type="ARBA" id="ARBA00022989"/>
    </source>
</evidence>
<dbReference type="RefSeq" id="WP_016847325.1">
    <property type="nucleotide sequence ID" value="NZ_FMZW01000011.1"/>
</dbReference>
<gene>
    <name evidence="8" type="ORF">SAMN05216337_101182</name>
</gene>
<dbReference type="Pfam" id="PF07681">
    <property type="entry name" value="DoxX"/>
    <property type="match status" value="1"/>
</dbReference>
<proteinExistence type="inferred from homology"/>
<evidence type="ECO:0000256" key="7">
    <source>
        <dbReference type="SAM" id="Phobius"/>
    </source>
</evidence>
<keyword evidence="5 7" id="KW-1133">Transmembrane helix</keyword>
<dbReference type="GeneID" id="92953111"/>
<name>A0A1G6URV0_9BRAD</name>
<accession>A0A1G6URV0</accession>
<comment type="similarity">
    <text evidence="2">Belongs to the DoxX family.</text>
</comment>
<dbReference type="InterPro" id="IPR051907">
    <property type="entry name" value="DoxX-like_oxidoreductase"/>
</dbReference>
<evidence type="ECO:0000256" key="6">
    <source>
        <dbReference type="ARBA" id="ARBA00023136"/>
    </source>
</evidence>
<evidence type="ECO:0000313" key="9">
    <source>
        <dbReference type="Proteomes" id="UP000199245"/>
    </source>
</evidence>
<feature type="transmembrane region" description="Helical" evidence="7">
    <location>
        <begin position="75"/>
        <end position="92"/>
    </location>
</feature>
<feature type="transmembrane region" description="Helical" evidence="7">
    <location>
        <begin position="12"/>
        <end position="30"/>
    </location>
</feature>
<sequence>MIDQRTAPYAAFILRITIAGLFLAALYGKFILKPISLWWNGLLKAGYPEWVLTYTLSAEFAASILLLLGVYTRWVSLYTLPMMLGATHFWMVRKNFWFVEGGWEMPFVWAVMLLAQALLGDGAFALKVPALPWERRLQKAPA</sequence>
<reference evidence="8 9" key="1">
    <citation type="submission" date="2016-10" db="EMBL/GenBank/DDBJ databases">
        <authorList>
            <person name="de Groot N.N."/>
        </authorList>
    </citation>
    <scope>NUCLEOTIDE SEQUENCE [LARGE SCALE GENOMIC DNA]</scope>
    <source>
        <strain evidence="8 9">R5</strain>
    </source>
</reference>